<dbReference type="PANTHER" id="PTHR46599:SF6">
    <property type="entry name" value="DUAL SPECIFICITY PHOSPHATASE 26"/>
    <property type="match status" value="1"/>
</dbReference>
<feature type="domain" description="PiggyBac transposable element-derived protein" evidence="1">
    <location>
        <begin position="6"/>
        <end position="76"/>
    </location>
</feature>
<organism evidence="2 3">
    <name type="scientific">Acrobeloides nanus</name>
    <dbReference type="NCBI Taxonomy" id="290746"/>
    <lineage>
        <taxon>Eukaryota</taxon>
        <taxon>Metazoa</taxon>
        <taxon>Ecdysozoa</taxon>
        <taxon>Nematoda</taxon>
        <taxon>Chromadorea</taxon>
        <taxon>Rhabditida</taxon>
        <taxon>Tylenchina</taxon>
        <taxon>Cephalobomorpha</taxon>
        <taxon>Cephaloboidea</taxon>
        <taxon>Cephalobidae</taxon>
        <taxon>Acrobeloides</taxon>
    </lineage>
</organism>
<dbReference type="AlphaFoldDB" id="A0A914EJN5"/>
<dbReference type="WBParaSite" id="ACRNAN_scaffold8225.g28339.t1">
    <property type="protein sequence ID" value="ACRNAN_scaffold8225.g28339.t1"/>
    <property type="gene ID" value="ACRNAN_scaffold8225.g28339"/>
</dbReference>
<accession>A0A914EJN5</accession>
<name>A0A914EJN5_9BILA</name>
<evidence type="ECO:0000313" key="3">
    <source>
        <dbReference type="WBParaSite" id="ACRNAN_scaffold8225.g28339.t1"/>
    </source>
</evidence>
<evidence type="ECO:0000313" key="2">
    <source>
        <dbReference type="Proteomes" id="UP000887540"/>
    </source>
</evidence>
<reference evidence="3" key="1">
    <citation type="submission" date="2022-11" db="UniProtKB">
        <authorList>
            <consortium name="WormBaseParasite"/>
        </authorList>
    </citation>
    <scope>IDENTIFICATION</scope>
</reference>
<dbReference type="Pfam" id="PF13843">
    <property type="entry name" value="DDE_Tnp_1_7"/>
    <property type="match status" value="1"/>
</dbReference>
<proteinExistence type="predicted"/>
<dbReference type="Proteomes" id="UP000887540">
    <property type="component" value="Unplaced"/>
</dbReference>
<dbReference type="PANTHER" id="PTHR46599">
    <property type="entry name" value="PIGGYBAC TRANSPOSABLE ELEMENT-DERIVED PROTEIN 4"/>
    <property type="match status" value="1"/>
</dbReference>
<sequence length="247" mass="28564">MRAKKTKQVLLYSTLHHTDELAKNGKPQAIMDYNSIKWGVDMYDELLGHYGYSPGSRRWPMKIFNFMVFSAAMNAYAIQNHGESRRSFLNNLAEQLMAAQKLKKSESKNWISKIFLKISSLYDYLQKKMAGEEEKDKCYKCYQETSIFCEKCNYPCCNKHSKELQICNKCEELIDNGNKQNPSTSKPSPKQHITRAQVSQIAHTPKLGKCDKCGKRTNITFCFVCELVFCKDHKSKDNEICNFCLSK</sequence>
<dbReference type="InterPro" id="IPR029526">
    <property type="entry name" value="PGBD"/>
</dbReference>
<protein>
    <submittedName>
        <fullName evidence="3">PiggyBac transposable element-derived protein domain-containing protein</fullName>
    </submittedName>
</protein>
<evidence type="ECO:0000259" key="1">
    <source>
        <dbReference type="Pfam" id="PF13843"/>
    </source>
</evidence>
<keyword evidence="2" id="KW-1185">Reference proteome</keyword>